<sequence>MLHTPPLNVLPHIEDITDARLSNYKSFFNLATNEEAFGIYCWNEELSSRFMQLIGIVEIIQRNRIHKNLSEKIWNKNISFGVKESNDWYAHISLNPKSRGKIKKVTHTKSGSLKTPKPSPNKVISSMTYGFWPYVIETKHTNTGKKIPWDELIPKIYQGHHQRDKQFWAKQANLDGLLSRIEKVGEIRNRVAHFEPLWKHGEQLEERKERQNYTPQPIAPAPTTASEAIKRTKEEYIKINQLLHWLSKDRAADYINSENHRIATWLLSEEALDMYKKSAKIKEICLSRLSKPWALKKTMRERCAVIVVDKKKEVGRFFPT</sequence>
<name>A0ABT9THF0_9GAMM</name>
<protein>
    <recommendedName>
        <fullName evidence="3">Abi family protein</fullName>
    </recommendedName>
</protein>
<organism evidence="1 2">
    <name type="scientific">[Curtobacterium] plantarum</name>
    <dbReference type="NCBI Taxonomy" id="221276"/>
    <lineage>
        <taxon>Bacteria</taxon>
        <taxon>Pseudomonadati</taxon>
        <taxon>Pseudomonadota</taxon>
        <taxon>Gammaproteobacteria</taxon>
        <taxon>Enterobacterales</taxon>
        <taxon>Erwiniaceae</taxon>
        <taxon>Pantoea</taxon>
    </lineage>
</organism>
<gene>
    <name evidence="1" type="ORF">J2X94_004414</name>
</gene>
<evidence type="ECO:0000313" key="2">
    <source>
        <dbReference type="Proteomes" id="UP001244623"/>
    </source>
</evidence>
<dbReference type="EMBL" id="JAUSSJ010000016">
    <property type="protein sequence ID" value="MDQ0022219.1"/>
    <property type="molecule type" value="Genomic_DNA"/>
</dbReference>
<evidence type="ECO:0008006" key="3">
    <source>
        <dbReference type="Google" id="ProtNLM"/>
    </source>
</evidence>
<accession>A0ABT9THF0</accession>
<proteinExistence type="predicted"/>
<dbReference type="Proteomes" id="UP001244623">
    <property type="component" value="Unassembled WGS sequence"/>
</dbReference>
<comment type="caution">
    <text evidence="1">The sequence shown here is derived from an EMBL/GenBank/DDBJ whole genome shotgun (WGS) entry which is preliminary data.</text>
</comment>
<evidence type="ECO:0000313" key="1">
    <source>
        <dbReference type="EMBL" id="MDQ0022219.1"/>
    </source>
</evidence>
<dbReference type="Pfam" id="PF07751">
    <property type="entry name" value="Abi_2"/>
    <property type="match status" value="1"/>
</dbReference>
<reference evidence="1 2" key="1">
    <citation type="submission" date="2023-07" db="EMBL/GenBank/DDBJ databases">
        <title>Sorghum-associated microbial communities from plants grown in Nebraska, USA.</title>
        <authorList>
            <person name="Schachtman D."/>
        </authorList>
    </citation>
    <scope>NUCLEOTIDE SEQUENCE [LARGE SCALE GENOMIC DNA]</scope>
    <source>
        <strain evidence="1 2">CC49</strain>
    </source>
</reference>
<keyword evidence="2" id="KW-1185">Reference proteome</keyword>
<dbReference type="RefSeq" id="WP_307618678.1">
    <property type="nucleotide sequence ID" value="NZ_JAUSSJ010000016.1"/>
</dbReference>
<dbReference type="InterPro" id="IPR011664">
    <property type="entry name" value="Abi_system_AbiD/AbiF-like"/>
</dbReference>